<dbReference type="EMBL" id="CAFBNE010000209">
    <property type="protein sequence ID" value="CAB4971970.1"/>
    <property type="molecule type" value="Genomic_DNA"/>
</dbReference>
<name>A0A6J7LT39_9ZZZZ</name>
<sequence>MGAVTGDLLIGVGDEVPFADAVGGITARLQDLGNSGGSGRDATAGTRIALVDIGEFLHAHRVAVASREQRGARR</sequence>
<accession>A0A6J7LT39</accession>
<protein>
    <submittedName>
        <fullName evidence="1">Unannotated protein</fullName>
    </submittedName>
</protein>
<evidence type="ECO:0000313" key="1">
    <source>
        <dbReference type="EMBL" id="CAB4971970.1"/>
    </source>
</evidence>
<dbReference type="AlphaFoldDB" id="A0A6J7LT39"/>
<organism evidence="1">
    <name type="scientific">freshwater metagenome</name>
    <dbReference type="NCBI Taxonomy" id="449393"/>
    <lineage>
        <taxon>unclassified sequences</taxon>
        <taxon>metagenomes</taxon>
        <taxon>ecological metagenomes</taxon>
    </lineage>
</organism>
<proteinExistence type="predicted"/>
<reference evidence="1" key="1">
    <citation type="submission" date="2020-05" db="EMBL/GenBank/DDBJ databases">
        <authorList>
            <person name="Chiriac C."/>
            <person name="Salcher M."/>
            <person name="Ghai R."/>
            <person name="Kavagutti S V."/>
        </authorList>
    </citation>
    <scope>NUCLEOTIDE SEQUENCE</scope>
</reference>
<gene>
    <name evidence="1" type="ORF">UFOPK3772_03459</name>
</gene>